<evidence type="ECO:0000256" key="2">
    <source>
        <dbReference type="RuleBase" id="RU000363"/>
    </source>
</evidence>
<sequence length="368" mass="41915">MFLHALCLGEVQSVLTFISSIIILILSANSILIPTFIWTWISSSLITFVFYFILVILLTRWLARGGQYPEIHTTNLDGQTFLITGAAGGIGKETAFELAKRGARVILFARSTKINEIVNEAKKVARSSDNVTGYSLDLADLRSIKSCVEKFMKNENENIKITALINNAGVMACPYGKTKDGFELQMGTNHFGHFYFTQLLLSRLRSARIVNVSSAAHGMWRVPCDEFHYNQMYNSNTYHRWSAYSLSKTANILFTRELQRRYSTSYNIHAYSLHPGTVNTELDRHLGTSDIMRKIATPIRYILFKTPLEGAQTTLYCALSNKAKPGEYHVECQPTSVLQKYAEDDRLAQQWWDYSEKMINEKLKEIEK</sequence>
<feature type="transmembrane region" description="Helical" evidence="3">
    <location>
        <begin position="37"/>
        <end position="58"/>
    </location>
</feature>
<dbReference type="PANTHER" id="PTHR43157">
    <property type="entry name" value="PHOSPHATIDYLINOSITOL-GLYCAN BIOSYNTHESIS CLASS F PROTEIN-RELATED"/>
    <property type="match status" value="1"/>
</dbReference>
<proteinExistence type="inferred from homology"/>
<dbReference type="Gene3D" id="3.40.50.720">
    <property type="entry name" value="NAD(P)-binding Rossmann-like Domain"/>
    <property type="match status" value="1"/>
</dbReference>
<organism evidence="4 7">
    <name type="scientific">Adineta steineri</name>
    <dbReference type="NCBI Taxonomy" id="433720"/>
    <lineage>
        <taxon>Eukaryota</taxon>
        <taxon>Metazoa</taxon>
        <taxon>Spiralia</taxon>
        <taxon>Gnathifera</taxon>
        <taxon>Rotifera</taxon>
        <taxon>Eurotatoria</taxon>
        <taxon>Bdelloidea</taxon>
        <taxon>Adinetida</taxon>
        <taxon>Adinetidae</taxon>
        <taxon>Adineta</taxon>
    </lineage>
</organism>
<keyword evidence="6" id="KW-1185">Reference proteome</keyword>
<keyword evidence="3" id="KW-0812">Transmembrane</keyword>
<evidence type="ECO:0000313" key="5">
    <source>
        <dbReference type="EMBL" id="CAF1540787.1"/>
    </source>
</evidence>
<comment type="caution">
    <text evidence="4">The sequence shown here is derived from an EMBL/GenBank/DDBJ whole genome shotgun (WGS) entry which is preliminary data.</text>
</comment>
<evidence type="ECO:0000313" key="6">
    <source>
        <dbReference type="Proteomes" id="UP000663832"/>
    </source>
</evidence>
<dbReference type="Pfam" id="PF00106">
    <property type="entry name" value="adh_short"/>
    <property type="match status" value="1"/>
</dbReference>
<feature type="transmembrane region" description="Helical" evidence="3">
    <location>
        <begin position="12"/>
        <end position="31"/>
    </location>
</feature>
<accession>A0A815A679</accession>
<dbReference type="OrthoDB" id="191139at2759"/>
<keyword evidence="1" id="KW-0560">Oxidoreductase</keyword>
<dbReference type="InterPro" id="IPR036291">
    <property type="entry name" value="NAD(P)-bd_dom_sf"/>
</dbReference>
<dbReference type="CDD" id="cd05327">
    <property type="entry name" value="retinol-DH_like_SDR_c_like"/>
    <property type="match status" value="1"/>
</dbReference>
<evidence type="ECO:0000313" key="4">
    <source>
        <dbReference type="EMBL" id="CAF1253205.1"/>
    </source>
</evidence>
<reference evidence="4" key="1">
    <citation type="submission" date="2021-02" db="EMBL/GenBank/DDBJ databases">
        <authorList>
            <person name="Nowell W R."/>
        </authorList>
    </citation>
    <scope>NUCLEOTIDE SEQUENCE</scope>
</reference>
<keyword evidence="3" id="KW-0472">Membrane</keyword>
<gene>
    <name evidence="4" type="ORF">BJG266_LOCUS29705</name>
    <name evidence="5" type="ORF">QVE165_LOCUS46306</name>
</gene>
<comment type="similarity">
    <text evidence="2">Belongs to the short-chain dehydrogenases/reductases (SDR) family.</text>
</comment>
<dbReference type="EMBL" id="CAJNOM010000683">
    <property type="protein sequence ID" value="CAF1540787.1"/>
    <property type="molecule type" value="Genomic_DNA"/>
</dbReference>
<protein>
    <submittedName>
        <fullName evidence="4">Uncharacterized protein</fullName>
    </submittedName>
</protein>
<dbReference type="AlphaFoldDB" id="A0A815A679"/>
<dbReference type="InterPro" id="IPR002347">
    <property type="entry name" value="SDR_fam"/>
</dbReference>
<dbReference type="SUPFAM" id="SSF51735">
    <property type="entry name" value="NAD(P)-binding Rossmann-fold domains"/>
    <property type="match status" value="1"/>
</dbReference>
<keyword evidence="3" id="KW-1133">Transmembrane helix</keyword>
<evidence type="ECO:0000313" key="7">
    <source>
        <dbReference type="Proteomes" id="UP000663877"/>
    </source>
</evidence>
<evidence type="ECO:0000256" key="3">
    <source>
        <dbReference type="SAM" id="Phobius"/>
    </source>
</evidence>
<dbReference type="Proteomes" id="UP000663832">
    <property type="component" value="Unassembled WGS sequence"/>
</dbReference>
<dbReference type="GO" id="GO:0016491">
    <property type="term" value="F:oxidoreductase activity"/>
    <property type="evidence" value="ECO:0007669"/>
    <property type="project" value="UniProtKB-KW"/>
</dbReference>
<dbReference type="EMBL" id="CAJNOI010000351">
    <property type="protein sequence ID" value="CAF1253205.1"/>
    <property type="molecule type" value="Genomic_DNA"/>
</dbReference>
<dbReference type="PANTHER" id="PTHR43157:SF31">
    <property type="entry name" value="PHOSPHATIDYLINOSITOL-GLYCAN BIOSYNTHESIS CLASS F PROTEIN"/>
    <property type="match status" value="1"/>
</dbReference>
<dbReference type="PRINTS" id="PR00080">
    <property type="entry name" value="SDRFAMILY"/>
</dbReference>
<evidence type="ECO:0000256" key="1">
    <source>
        <dbReference type="ARBA" id="ARBA00023002"/>
    </source>
</evidence>
<name>A0A815A679_9BILA</name>
<dbReference type="PRINTS" id="PR00081">
    <property type="entry name" value="GDHRDH"/>
</dbReference>
<dbReference type="Proteomes" id="UP000663877">
    <property type="component" value="Unassembled WGS sequence"/>
</dbReference>